<feature type="domain" description="Protein kinase" evidence="10">
    <location>
        <begin position="1"/>
        <end position="138"/>
    </location>
</feature>
<dbReference type="GO" id="GO:0005634">
    <property type="term" value="C:nucleus"/>
    <property type="evidence" value="ECO:0007669"/>
    <property type="project" value="UniProtKB-SubCell"/>
</dbReference>
<evidence type="ECO:0000313" key="13">
    <source>
        <dbReference type="Proteomes" id="UP000663829"/>
    </source>
</evidence>
<dbReference type="Proteomes" id="UP000663829">
    <property type="component" value="Unassembled WGS sequence"/>
</dbReference>
<dbReference type="Pfam" id="PF00069">
    <property type="entry name" value="Pkinase"/>
    <property type="match status" value="1"/>
</dbReference>
<keyword evidence="13" id="KW-1185">Reference proteome</keyword>
<dbReference type="EMBL" id="CAJNOQ010005602">
    <property type="protein sequence ID" value="CAF1104752.1"/>
    <property type="molecule type" value="Genomic_DNA"/>
</dbReference>
<evidence type="ECO:0000256" key="4">
    <source>
        <dbReference type="ARBA" id="ARBA00022527"/>
    </source>
</evidence>
<dbReference type="Pfam" id="PF03931">
    <property type="entry name" value="Skp1_POZ"/>
    <property type="match status" value="1"/>
</dbReference>
<dbReference type="Gene3D" id="3.30.710.10">
    <property type="entry name" value="Potassium Channel Kv1.1, Chain A"/>
    <property type="match status" value="1"/>
</dbReference>
<dbReference type="PANTHER" id="PTHR24351">
    <property type="entry name" value="RIBOSOMAL PROTEIN S6 KINASE"/>
    <property type="match status" value="1"/>
</dbReference>
<evidence type="ECO:0000313" key="12">
    <source>
        <dbReference type="EMBL" id="CAF3869381.1"/>
    </source>
</evidence>
<evidence type="ECO:0000256" key="5">
    <source>
        <dbReference type="ARBA" id="ARBA00022679"/>
    </source>
</evidence>
<evidence type="ECO:0000256" key="2">
    <source>
        <dbReference type="ARBA" id="ARBA00009993"/>
    </source>
</evidence>
<keyword evidence="6" id="KW-0547">Nucleotide-binding</keyword>
<comment type="caution">
    <text evidence="11">The sequence shown here is derived from an EMBL/GenBank/DDBJ whole genome shotgun (WGS) entry which is preliminary data.</text>
</comment>
<dbReference type="SMART" id="SM00512">
    <property type="entry name" value="Skp1"/>
    <property type="match status" value="1"/>
</dbReference>
<reference evidence="11" key="1">
    <citation type="submission" date="2021-02" db="EMBL/GenBank/DDBJ databases">
        <authorList>
            <person name="Nowell W R."/>
        </authorList>
    </citation>
    <scope>NUCLEOTIDE SEQUENCE</scope>
</reference>
<evidence type="ECO:0000256" key="6">
    <source>
        <dbReference type="ARBA" id="ARBA00022741"/>
    </source>
</evidence>
<protein>
    <recommendedName>
        <fullName evidence="3">Elongin-C</fullName>
    </recommendedName>
</protein>
<dbReference type="EMBL" id="CAJOBC010005602">
    <property type="protein sequence ID" value="CAF3869381.1"/>
    <property type="molecule type" value="Genomic_DNA"/>
</dbReference>
<dbReference type="Gene3D" id="1.10.510.10">
    <property type="entry name" value="Transferase(Phosphotransferase) domain 1"/>
    <property type="match status" value="1"/>
</dbReference>
<dbReference type="SUPFAM" id="SSF54695">
    <property type="entry name" value="POZ domain"/>
    <property type="match status" value="1"/>
</dbReference>
<dbReference type="Proteomes" id="UP000681722">
    <property type="component" value="Unassembled WGS sequence"/>
</dbReference>
<dbReference type="SUPFAM" id="SSF56112">
    <property type="entry name" value="Protein kinase-like (PK-like)"/>
    <property type="match status" value="1"/>
</dbReference>
<proteinExistence type="inferred from homology"/>
<dbReference type="GO" id="GO:0004674">
    <property type="term" value="F:protein serine/threonine kinase activity"/>
    <property type="evidence" value="ECO:0007669"/>
    <property type="project" value="UniProtKB-KW"/>
</dbReference>
<comment type="similarity">
    <text evidence="2">Belongs to the SKP1 family.</text>
</comment>
<dbReference type="InterPro" id="IPR016073">
    <property type="entry name" value="Skp1_comp_POZ"/>
</dbReference>
<evidence type="ECO:0000256" key="8">
    <source>
        <dbReference type="ARBA" id="ARBA00022840"/>
    </source>
</evidence>
<dbReference type="OrthoDB" id="249087at2759"/>
<dbReference type="FunFam" id="3.30.710.10:FF:000035">
    <property type="entry name" value="Elongin C transcription elongation factor"/>
    <property type="match status" value="1"/>
</dbReference>
<dbReference type="InterPro" id="IPR001232">
    <property type="entry name" value="SKP1-like"/>
</dbReference>
<evidence type="ECO:0000256" key="7">
    <source>
        <dbReference type="ARBA" id="ARBA00022777"/>
    </source>
</evidence>
<dbReference type="GO" id="GO:0006511">
    <property type="term" value="P:ubiquitin-dependent protein catabolic process"/>
    <property type="evidence" value="ECO:0007669"/>
    <property type="project" value="InterPro"/>
</dbReference>
<feature type="non-terminal residue" evidence="11">
    <location>
        <position position="1"/>
    </location>
</feature>
<dbReference type="AlphaFoldDB" id="A0A814PGY2"/>
<evidence type="ECO:0000313" key="11">
    <source>
        <dbReference type="EMBL" id="CAF1104752.1"/>
    </source>
</evidence>
<dbReference type="GO" id="GO:0005524">
    <property type="term" value="F:ATP binding"/>
    <property type="evidence" value="ECO:0007669"/>
    <property type="project" value="UniProtKB-KW"/>
</dbReference>
<keyword evidence="8" id="KW-0067">ATP-binding</keyword>
<keyword evidence="5" id="KW-0808">Transferase</keyword>
<organism evidence="11 13">
    <name type="scientific">Didymodactylos carnosus</name>
    <dbReference type="NCBI Taxonomy" id="1234261"/>
    <lineage>
        <taxon>Eukaryota</taxon>
        <taxon>Metazoa</taxon>
        <taxon>Spiralia</taxon>
        <taxon>Gnathifera</taxon>
        <taxon>Rotifera</taxon>
        <taxon>Eurotatoria</taxon>
        <taxon>Bdelloidea</taxon>
        <taxon>Philodinida</taxon>
        <taxon>Philodinidae</taxon>
        <taxon>Didymodactylos</taxon>
    </lineage>
</organism>
<keyword evidence="7" id="KW-0418">Kinase</keyword>
<evidence type="ECO:0000256" key="1">
    <source>
        <dbReference type="ARBA" id="ARBA00004123"/>
    </source>
</evidence>
<dbReference type="InterPro" id="IPR000719">
    <property type="entry name" value="Prot_kinase_dom"/>
</dbReference>
<dbReference type="SMART" id="SM00220">
    <property type="entry name" value="S_TKc"/>
    <property type="match status" value="1"/>
</dbReference>
<comment type="subcellular location">
    <subcellularLocation>
        <location evidence="1">Nucleus</location>
    </subcellularLocation>
</comment>
<evidence type="ECO:0000256" key="9">
    <source>
        <dbReference type="ARBA" id="ARBA00023242"/>
    </source>
</evidence>
<keyword evidence="4" id="KW-0723">Serine/threonine-protein kinase</keyword>
<evidence type="ECO:0000256" key="3">
    <source>
        <dbReference type="ARBA" id="ARBA00021347"/>
    </source>
</evidence>
<accession>A0A814PGY2</accession>
<evidence type="ECO:0000259" key="10">
    <source>
        <dbReference type="PROSITE" id="PS50011"/>
    </source>
</evidence>
<dbReference type="PROSITE" id="PS50011">
    <property type="entry name" value="PROTEIN_KINASE_DOM"/>
    <property type="match status" value="1"/>
</dbReference>
<name>A0A814PGY2_9BILA</name>
<dbReference type="InterPro" id="IPR011009">
    <property type="entry name" value="Kinase-like_dom_sf"/>
</dbReference>
<sequence length="239" mass="27974">VYRDLKPENVLVFDDGHLKLTDFGLCKEGVDYTHRTSTFCGTQEYIAYEIFNHAEYDHTVDWWSFGVMIYEMFTFVTPFYHPDDAQIEENVLSKDAQYVETIPRRAKRIIQALLEREPHKRLGHINSPHGLLKNHEFYSEPYTLENINNRRVKPPWIPRRDLALTSQTIKAMLSGPGQFAENETNEIHFRSITSHILAKICMYFAYKARYTNSTVEIPEFYIPPDIALELLMAANFLDC</sequence>
<dbReference type="InterPro" id="IPR011333">
    <property type="entry name" value="SKP1/BTB/POZ_sf"/>
</dbReference>
<keyword evidence="9" id="KW-0539">Nucleus</keyword>
<gene>
    <name evidence="11" type="ORF">GPM918_LOCUS18928</name>
    <name evidence="12" type="ORF">SRO942_LOCUS18925</name>
</gene>
<dbReference type="CDD" id="cd18321">
    <property type="entry name" value="BTB_POZ_EloC"/>
    <property type="match status" value="1"/>
</dbReference>